<dbReference type="InterPro" id="IPR052156">
    <property type="entry name" value="BCAA_Transport_ATP-bd_LivF"/>
</dbReference>
<accession>A0A6L7GY67</accession>
<keyword evidence="8" id="KW-1185">Reference proteome</keyword>
<dbReference type="GO" id="GO:0015807">
    <property type="term" value="P:L-amino acid transport"/>
    <property type="evidence" value="ECO:0007669"/>
    <property type="project" value="TreeGrafter"/>
</dbReference>
<gene>
    <name evidence="7" type="ORF">GIY30_22815</name>
</gene>
<evidence type="ECO:0000256" key="1">
    <source>
        <dbReference type="ARBA" id="ARBA00005417"/>
    </source>
</evidence>
<name>A0A6L7GY67_9ACTN</name>
<dbReference type="PROSITE" id="PS50893">
    <property type="entry name" value="ABC_TRANSPORTER_2"/>
    <property type="match status" value="1"/>
</dbReference>
<evidence type="ECO:0000259" key="6">
    <source>
        <dbReference type="PROSITE" id="PS50893"/>
    </source>
</evidence>
<dbReference type="CDD" id="cd03224">
    <property type="entry name" value="ABC_TM1139_LivF_branched"/>
    <property type="match status" value="1"/>
</dbReference>
<evidence type="ECO:0000313" key="8">
    <source>
        <dbReference type="Proteomes" id="UP000475545"/>
    </source>
</evidence>
<sequence>MSEPVVELKGVHSGYNTISVIRGIDLIVNPGEVVALLGANGAGKTTTLRTISGIVPISEGTLTVMGTPILKNRPWLVARRGVSHVPEERGLFFQLTVKENLILGARRGKPDYDRVFHYFPALAKLSNRKAGLLSGGEQQMLATARAAISGSKLIMVDEMSLGLAPIIVERLLPVLKQVAVDTGAGILLVEQHIELALEVADRGYVLSKGVIDRTDTAEALLRDRHLLEQSYLGEIVI</sequence>
<comment type="caution">
    <text evidence="7">The sequence shown here is derived from an EMBL/GenBank/DDBJ whole genome shotgun (WGS) entry which is preliminary data.</text>
</comment>
<dbReference type="SUPFAM" id="SSF52540">
    <property type="entry name" value="P-loop containing nucleoside triphosphate hydrolases"/>
    <property type="match status" value="1"/>
</dbReference>
<keyword evidence="5" id="KW-0029">Amino-acid transport</keyword>
<evidence type="ECO:0000256" key="2">
    <source>
        <dbReference type="ARBA" id="ARBA00022448"/>
    </source>
</evidence>
<dbReference type="Pfam" id="PF00005">
    <property type="entry name" value="ABC_tran"/>
    <property type="match status" value="1"/>
</dbReference>
<organism evidence="7 8">
    <name type="scientific">Gordonia mangrovi</name>
    <dbReference type="NCBI Taxonomy" id="2665643"/>
    <lineage>
        <taxon>Bacteria</taxon>
        <taxon>Bacillati</taxon>
        <taxon>Actinomycetota</taxon>
        <taxon>Actinomycetes</taxon>
        <taxon>Mycobacteriales</taxon>
        <taxon>Gordoniaceae</taxon>
        <taxon>Gordonia</taxon>
    </lineage>
</organism>
<dbReference type="InterPro" id="IPR003593">
    <property type="entry name" value="AAA+_ATPase"/>
</dbReference>
<reference evidence="7 8" key="1">
    <citation type="submission" date="2019-11" db="EMBL/GenBank/DDBJ databases">
        <title>Gordonia sp. nov., a novel actinobacterium isolated from mangrove soil in Hainan.</title>
        <authorList>
            <person name="Huang X."/>
            <person name="Xie Y."/>
            <person name="Chu X."/>
            <person name="Xiao K."/>
        </authorList>
    </citation>
    <scope>NUCLEOTIDE SEQUENCE [LARGE SCALE GENOMIC DNA]</scope>
    <source>
        <strain evidence="7 8">HNM0687</strain>
    </source>
</reference>
<evidence type="ECO:0000256" key="3">
    <source>
        <dbReference type="ARBA" id="ARBA00022741"/>
    </source>
</evidence>
<keyword evidence="4 7" id="KW-0067">ATP-binding</keyword>
<evidence type="ECO:0000256" key="5">
    <source>
        <dbReference type="ARBA" id="ARBA00022970"/>
    </source>
</evidence>
<dbReference type="Proteomes" id="UP000475545">
    <property type="component" value="Unassembled WGS sequence"/>
</dbReference>
<dbReference type="EMBL" id="WMBR01000009">
    <property type="protein sequence ID" value="MXP24171.1"/>
    <property type="molecule type" value="Genomic_DNA"/>
</dbReference>
<feature type="domain" description="ABC transporter" evidence="6">
    <location>
        <begin position="6"/>
        <end position="233"/>
    </location>
</feature>
<evidence type="ECO:0000256" key="4">
    <source>
        <dbReference type="ARBA" id="ARBA00022840"/>
    </source>
</evidence>
<dbReference type="Gene3D" id="3.40.50.300">
    <property type="entry name" value="P-loop containing nucleotide triphosphate hydrolases"/>
    <property type="match status" value="1"/>
</dbReference>
<evidence type="ECO:0000313" key="7">
    <source>
        <dbReference type="EMBL" id="MXP24171.1"/>
    </source>
</evidence>
<keyword evidence="2" id="KW-0813">Transport</keyword>
<keyword evidence="3" id="KW-0547">Nucleotide-binding</keyword>
<dbReference type="RefSeq" id="WP_160904366.1">
    <property type="nucleotide sequence ID" value="NZ_CP102850.1"/>
</dbReference>
<comment type="similarity">
    <text evidence="1">Belongs to the ABC transporter superfamily.</text>
</comment>
<dbReference type="SMART" id="SM00382">
    <property type="entry name" value="AAA"/>
    <property type="match status" value="1"/>
</dbReference>
<protein>
    <submittedName>
        <fullName evidence="7">ATP-binding cassette domain-containing protein</fullName>
    </submittedName>
</protein>
<dbReference type="InterPro" id="IPR027417">
    <property type="entry name" value="P-loop_NTPase"/>
</dbReference>
<dbReference type="GO" id="GO:0015658">
    <property type="term" value="F:branched-chain amino acid transmembrane transporter activity"/>
    <property type="evidence" value="ECO:0007669"/>
    <property type="project" value="TreeGrafter"/>
</dbReference>
<proteinExistence type="inferred from homology"/>
<dbReference type="GO" id="GO:0016887">
    <property type="term" value="F:ATP hydrolysis activity"/>
    <property type="evidence" value="ECO:0007669"/>
    <property type="project" value="InterPro"/>
</dbReference>
<dbReference type="AlphaFoldDB" id="A0A6L7GY67"/>
<dbReference type="InterPro" id="IPR003439">
    <property type="entry name" value="ABC_transporter-like_ATP-bd"/>
</dbReference>
<dbReference type="PANTHER" id="PTHR43820:SF4">
    <property type="entry name" value="HIGH-AFFINITY BRANCHED-CHAIN AMINO ACID TRANSPORT ATP-BINDING PROTEIN LIVF"/>
    <property type="match status" value="1"/>
</dbReference>
<dbReference type="GO" id="GO:0005524">
    <property type="term" value="F:ATP binding"/>
    <property type="evidence" value="ECO:0007669"/>
    <property type="project" value="UniProtKB-KW"/>
</dbReference>
<dbReference type="PANTHER" id="PTHR43820">
    <property type="entry name" value="HIGH-AFFINITY BRANCHED-CHAIN AMINO ACID TRANSPORT ATP-BINDING PROTEIN LIVF"/>
    <property type="match status" value="1"/>
</dbReference>